<protein>
    <recommendedName>
        <fullName evidence="6">Glucose-methanol-choline oxidoreductase N-terminal domain-containing protein</fullName>
    </recommendedName>
</protein>
<organism evidence="7 8">
    <name type="scientific">Lomentospora prolificans</name>
    <dbReference type="NCBI Taxonomy" id="41688"/>
    <lineage>
        <taxon>Eukaryota</taxon>
        <taxon>Fungi</taxon>
        <taxon>Dikarya</taxon>
        <taxon>Ascomycota</taxon>
        <taxon>Pezizomycotina</taxon>
        <taxon>Sordariomycetes</taxon>
        <taxon>Hypocreomycetidae</taxon>
        <taxon>Microascales</taxon>
        <taxon>Microascaceae</taxon>
        <taxon>Lomentospora</taxon>
    </lineage>
</organism>
<feature type="signal peptide" evidence="5">
    <location>
        <begin position="1"/>
        <end position="25"/>
    </location>
</feature>
<dbReference type="VEuPathDB" id="FungiDB:jhhlp_002699"/>
<evidence type="ECO:0000259" key="6">
    <source>
        <dbReference type="PROSITE" id="PS00624"/>
    </source>
</evidence>
<comment type="caution">
    <text evidence="7">The sequence shown here is derived from an EMBL/GenBank/DDBJ whole genome shotgun (WGS) entry which is preliminary data.</text>
</comment>
<sequence length="667" mass="72380">MSRLGAWRRALAPLALFSWASSVAAHPLVSDHLLKRAEIQIEDVRDNYDYVIVGGGQAGIVLASRLSEDPDVTVLVVEYGYFNNAPSVLQPSSATSYQRNVQFNITSVPQTELDGYKQSVFAACCVGGGSTINGMLLNRGSAADYDSWEALGNPGWGWEGLYPYFVKSQTLDEPSPAAVEEFNITWGAESYGDGPIHVSFSSFQWPGIKVQRQALIEAGAEAPLDGSGGDSHGVIWYPTALNNATATRSYAVNGYWDPAKERPGLDLLTGWRVDEVTFNEDKHATGIIIRQRGVEDAERIPIKSNREVILSAGALHSPQVLQRSGIGPKWLLDEAGIDVLVDLPGVGSNLQDHAVAGVSYRFTTNLELNPQDSMANATFAQWAARELAENHAGPLRIATGNIGGLIPFPVIDPEGYEALIEEYLSLELAQHLPSTYTEENVAGYDAQRTVMADMLGRRDNAFLELPLQAAPGYSAVLIKVLSRGTVHLDPADIYAEPIVDYFTYGMPTDKRIMRSIIKWVRKVHETEAMSELGPEEVAPGVDVVTDEEIDAWLTKSTSCSTAHNSCTNPMMPKEHGGVVGPDLLVHGVTGLSVADSSIMPIVPGAHICSTVYAIAEKYKAADLIKERHGGKSGEPEEPAEECPAEEEKPEEPVEEEPIEEEPEKGDD</sequence>
<dbReference type="AlphaFoldDB" id="A0A2N3NEV7"/>
<feature type="active site" description="Proton acceptor" evidence="2">
    <location>
        <position position="606"/>
    </location>
</feature>
<keyword evidence="5" id="KW-0732">Signal</keyword>
<dbReference type="PANTHER" id="PTHR11552:SF115">
    <property type="entry name" value="DEHYDROGENASE XPTC-RELATED"/>
    <property type="match status" value="1"/>
</dbReference>
<keyword evidence="3" id="KW-0285">Flavoprotein</keyword>
<feature type="compositionally biased region" description="Acidic residues" evidence="4">
    <location>
        <begin position="635"/>
        <end position="667"/>
    </location>
</feature>
<dbReference type="Gene3D" id="3.30.560.10">
    <property type="entry name" value="Glucose Oxidase, domain 3"/>
    <property type="match status" value="1"/>
</dbReference>
<dbReference type="InterPro" id="IPR036188">
    <property type="entry name" value="FAD/NAD-bd_sf"/>
</dbReference>
<dbReference type="EMBL" id="NLAX01000008">
    <property type="protein sequence ID" value="PKS10941.1"/>
    <property type="molecule type" value="Genomic_DNA"/>
</dbReference>
<accession>A0A2N3NEV7</accession>
<dbReference type="Pfam" id="PF00732">
    <property type="entry name" value="GMC_oxred_N"/>
    <property type="match status" value="1"/>
</dbReference>
<evidence type="ECO:0000313" key="7">
    <source>
        <dbReference type="EMBL" id="PKS10941.1"/>
    </source>
</evidence>
<feature type="active site" description="Proton donor" evidence="2">
    <location>
        <position position="563"/>
    </location>
</feature>
<reference evidence="7 8" key="1">
    <citation type="journal article" date="2017" name="G3 (Bethesda)">
        <title>First Draft Genome Sequence of the Pathogenic Fungus Lomentospora prolificans (Formerly Scedosporium prolificans).</title>
        <authorList>
            <person name="Luo R."/>
            <person name="Zimin A."/>
            <person name="Workman R."/>
            <person name="Fan Y."/>
            <person name="Pertea G."/>
            <person name="Grossman N."/>
            <person name="Wear M.P."/>
            <person name="Jia B."/>
            <person name="Miller H."/>
            <person name="Casadevall A."/>
            <person name="Timp W."/>
            <person name="Zhang S.X."/>
            <person name="Salzberg S.L."/>
        </authorList>
    </citation>
    <scope>NUCLEOTIDE SEQUENCE [LARGE SCALE GENOMIC DNA]</scope>
    <source>
        <strain evidence="7 8">JHH-5317</strain>
    </source>
</reference>
<dbReference type="Proteomes" id="UP000233524">
    <property type="component" value="Unassembled WGS sequence"/>
</dbReference>
<evidence type="ECO:0000256" key="3">
    <source>
        <dbReference type="PIRSR" id="PIRSR000137-2"/>
    </source>
</evidence>
<feature type="binding site" evidence="3">
    <location>
        <position position="273"/>
    </location>
    <ligand>
        <name>FAD</name>
        <dbReference type="ChEBI" id="CHEBI:57692"/>
    </ligand>
</feature>
<evidence type="ECO:0000256" key="5">
    <source>
        <dbReference type="SAM" id="SignalP"/>
    </source>
</evidence>
<dbReference type="InterPro" id="IPR000172">
    <property type="entry name" value="GMC_OxRdtase_N"/>
</dbReference>
<keyword evidence="8" id="KW-1185">Reference proteome</keyword>
<proteinExistence type="inferred from homology"/>
<dbReference type="SUPFAM" id="SSF54373">
    <property type="entry name" value="FAD-linked reductases, C-terminal domain"/>
    <property type="match status" value="1"/>
</dbReference>
<dbReference type="OrthoDB" id="269227at2759"/>
<gene>
    <name evidence="7" type="ORF">jhhlp_002699</name>
</gene>
<evidence type="ECO:0000256" key="1">
    <source>
        <dbReference type="ARBA" id="ARBA00010790"/>
    </source>
</evidence>
<comment type="similarity">
    <text evidence="1">Belongs to the GMC oxidoreductase family.</text>
</comment>
<keyword evidence="3" id="KW-0274">FAD</keyword>
<feature type="region of interest" description="Disordered" evidence="4">
    <location>
        <begin position="626"/>
        <end position="667"/>
    </location>
</feature>
<dbReference type="GO" id="GO:0016614">
    <property type="term" value="F:oxidoreductase activity, acting on CH-OH group of donors"/>
    <property type="evidence" value="ECO:0007669"/>
    <property type="project" value="InterPro"/>
</dbReference>
<evidence type="ECO:0000256" key="4">
    <source>
        <dbReference type="SAM" id="MobiDB-lite"/>
    </source>
</evidence>
<feature type="domain" description="Glucose-methanol-choline oxidoreductase N-terminal" evidence="6">
    <location>
        <begin position="313"/>
        <end position="327"/>
    </location>
</feature>
<comment type="cofactor">
    <cofactor evidence="3">
        <name>FAD</name>
        <dbReference type="ChEBI" id="CHEBI:57692"/>
    </cofactor>
</comment>
<dbReference type="PROSITE" id="PS00624">
    <property type="entry name" value="GMC_OXRED_2"/>
    <property type="match status" value="1"/>
</dbReference>
<name>A0A2N3NEV7_9PEZI</name>
<dbReference type="Gene3D" id="3.50.50.60">
    <property type="entry name" value="FAD/NAD(P)-binding domain"/>
    <property type="match status" value="1"/>
</dbReference>
<dbReference type="Pfam" id="PF05199">
    <property type="entry name" value="GMC_oxred_C"/>
    <property type="match status" value="1"/>
</dbReference>
<dbReference type="GO" id="GO:0044550">
    <property type="term" value="P:secondary metabolite biosynthetic process"/>
    <property type="evidence" value="ECO:0007669"/>
    <property type="project" value="TreeGrafter"/>
</dbReference>
<dbReference type="InParanoid" id="A0A2N3NEV7"/>
<dbReference type="PIRSF" id="PIRSF000137">
    <property type="entry name" value="Alcohol_oxidase"/>
    <property type="match status" value="1"/>
</dbReference>
<dbReference type="GO" id="GO:0050660">
    <property type="term" value="F:flavin adenine dinucleotide binding"/>
    <property type="evidence" value="ECO:0007669"/>
    <property type="project" value="InterPro"/>
</dbReference>
<dbReference type="InterPro" id="IPR007867">
    <property type="entry name" value="GMC_OxRtase_C"/>
</dbReference>
<evidence type="ECO:0000313" key="8">
    <source>
        <dbReference type="Proteomes" id="UP000233524"/>
    </source>
</evidence>
<feature type="chain" id="PRO_5014652138" description="Glucose-methanol-choline oxidoreductase N-terminal domain-containing protein" evidence="5">
    <location>
        <begin position="26"/>
        <end position="667"/>
    </location>
</feature>
<dbReference type="PANTHER" id="PTHR11552">
    <property type="entry name" value="GLUCOSE-METHANOL-CHOLINE GMC OXIDOREDUCTASE"/>
    <property type="match status" value="1"/>
</dbReference>
<dbReference type="SUPFAM" id="SSF51905">
    <property type="entry name" value="FAD/NAD(P)-binding domain"/>
    <property type="match status" value="1"/>
</dbReference>
<evidence type="ECO:0000256" key="2">
    <source>
        <dbReference type="PIRSR" id="PIRSR000137-1"/>
    </source>
</evidence>
<dbReference type="STRING" id="41688.A0A2N3NEV7"/>
<dbReference type="InterPro" id="IPR012132">
    <property type="entry name" value="GMC_OxRdtase"/>
</dbReference>